<dbReference type="InterPro" id="IPR013783">
    <property type="entry name" value="Ig-like_fold"/>
</dbReference>
<feature type="non-terminal residue" evidence="3">
    <location>
        <position position="1"/>
    </location>
</feature>
<dbReference type="OrthoDB" id="9945861at2759"/>
<dbReference type="InterPro" id="IPR013106">
    <property type="entry name" value="Ig_V-set"/>
</dbReference>
<evidence type="ECO:0000313" key="4">
    <source>
        <dbReference type="Proteomes" id="UP000018936"/>
    </source>
</evidence>
<name>V8N3P2_OPHHA</name>
<keyword evidence="4" id="KW-1185">Reference proteome</keyword>
<evidence type="ECO:0000256" key="1">
    <source>
        <dbReference type="SAM" id="MobiDB-lite"/>
    </source>
</evidence>
<dbReference type="Pfam" id="PF07686">
    <property type="entry name" value="V-set"/>
    <property type="match status" value="1"/>
</dbReference>
<gene>
    <name evidence="3" type="ORF">L345_18117</name>
</gene>
<feature type="region of interest" description="Disordered" evidence="1">
    <location>
        <begin position="81"/>
        <end position="104"/>
    </location>
</feature>
<dbReference type="Gene3D" id="2.60.40.10">
    <property type="entry name" value="Immunoglobulins"/>
    <property type="match status" value="1"/>
</dbReference>
<accession>V8N3P2</accession>
<evidence type="ECO:0000313" key="3">
    <source>
        <dbReference type="EMBL" id="ETE56172.1"/>
    </source>
</evidence>
<feature type="domain" description="Immunoglobulin V-set" evidence="2">
    <location>
        <begin position="16"/>
        <end position="79"/>
    </location>
</feature>
<evidence type="ECO:0000259" key="2">
    <source>
        <dbReference type="SMART" id="SM00406"/>
    </source>
</evidence>
<sequence>MVSPLGLSLLPAPCPQNTNTIRWFQQKAGEGPRFVHCDGCSNRGEGIPNRFTATRSGTTGTLTISNVQVGDEAVYYCVEDTSQTPARSSPSAEKSLKAQPEGMMGTGVWMRRVQGKPPDPWSQPSVA</sequence>
<dbReference type="EMBL" id="AZIM01036775">
    <property type="protein sequence ID" value="ETE56172.1"/>
    <property type="molecule type" value="Genomic_DNA"/>
</dbReference>
<organism evidence="3 4">
    <name type="scientific">Ophiophagus hannah</name>
    <name type="common">King cobra</name>
    <name type="synonym">Naja hannah</name>
    <dbReference type="NCBI Taxonomy" id="8665"/>
    <lineage>
        <taxon>Eukaryota</taxon>
        <taxon>Metazoa</taxon>
        <taxon>Chordata</taxon>
        <taxon>Craniata</taxon>
        <taxon>Vertebrata</taxon>
        <taxon>Euteleostomi</taxon>
        <taxon>Lepidosauria</taxon>
        <taxon>Squamata</taxon>
        <taxon>Bifurcata</taxon>
        <taxon>Unidentata</taxon>
        <taxon>Episquamata</taxon>
        <taxon>Toxicofera</taxon>
        <taxon>Serpentes</taxon>
        <taxon>Colubroidea</taxon>
        <taxon>Elapidae</taxon>
        <taxon>Elapinae</taxon>
        <taxon>Ophiophagus</taxon>
    </lineage>
</organism>
<dbReference type="SUPFAM" id="SSF48726">
    <property type="entry name" value="Immunoglobulin"/>
    <property type="match status" value="1"/>
</dbReference>
<dbReference type="InterPro" id="IPR050150">
    <property type="entry name" value="IgV_Light_Chain"/>
</dbReference>
<dbReference type="InterPro" id="IPR036179">
    <property type="entry name" value="Ig-like_dom_sf"/>
</dbReference>
<comment type="caution">
    <text evidence="3">The sequence shown here is derived from an EMBL/GenBank/DDBJ whole genome shotgun (WGS) entry which is preliminary data.</text>
</comment>
<protein>
    <recommendedName>
        <fullName evidence="2">Immunoglobulin V-set domain-containing protein</fullName>
    </recommendedName>
</protein>
<dbReference type="AlphaFoldDB" id="V8N3P2"/>
<proteinExistence type="predicted"/>
<dbReference type="SMART" id="SM00406">
    <property type="entry name" value="IGv"/>
    <property type="match status" value="1"/>
</dbReference>
<feature type="compositionally biased region" description="Polar residues" evidence="1">
    <location>
        <begin position="81"/>
        <end position="92"/>
    </location>
</feature>
<dbReference type="Proteomes" id="UP000018936">
    <property type="component" value="Unassembled WGS sequence"/>
</dbReference>
<reference evidence="3 4" key="1">
    <citation type="journal article" date="2013" name="Proc. Natl. Acad. Sci. U.S.A.">
        <title>The king cobra genome reveals dynamic gene evolution and adaptation in the snake venom system.</title>
        <authorList>
            <person name="Vonk F.J."/>
            <person name="Casewell N.R."/>
            <person name="Henkel C.V."/>
            <person name="Heimberg A.M."/>
            <person name="Jansen H.J."/>
            <person name="McCleary R.J."/>
            <person name="Kerkkamp H.M."/>
            <person name="Vos R.A."/>
            <person name="Guerreiro I."/>
            <person name="Calvete J.J."/>
            <person name="Wuster W."/>
            <person name="Woods A.E."/>
            <person name="Logan J.M."/>
            <person name="Harrison R.A."/>
            <person name="Castoe T.A."/>
            <person name="de Koning A.P."/>
            <person name="Pollock D.D."/>
            <person name="Yandell M."/>
            <person name="Calderon D."/>
            <person name="Renjifo C."/>
            <person name="Currier R.B."/>
            <person name="Salgado D."/>
            <person name="Pla D."/>
            <person name="Sanz L."/>
            <person name="Hyder A.S."/>
            <person name="Ribeiro J.M."/>
            <person name="Arntzen J.W."/>
            <person name="van den Thillart G.E."/>
            <person name="Boetzer M."/>
            <person name="Pirovano W."/>
            <person name="Dirks R.P."/>
            <person name="Spaink H.P."/>
            <person name="Duboule D."/>
            <person name="McGlinn E."/>
            <person name="Kini R.M."/>
            <person name="Richardson M.K."/>
        </authorList>
    </citation>
    <scope>NUCLEOTIDE SEQUENCE</scope>
    <source>
        <tissue evidence="3">Blood</tissue>
    </source>
</reference>
<dbReference type="PANTHER" id="PTHR23267">
    <property type="entry name" value="IMMUNOGLOBULIN LIGHT CHAIN"/>
    <property type="match status" value="1"/>
</dbReference>